<evidence type="ECO:0000256" key="2">
    <source>
        <dbReference type="ARBA" id="ARBA00022744"/>
    </source>
</evidence>
<dbReference type="AlphaFoldDB" id="A0A8C3XRN3"/>
<sequence>MSYSGLCYPECGVARPSPVTGSCNEPCVRQCPDSEVIIRPSPVVVTIPGPILSNFPQQSEVGAVGAPVVGPGHGGTFGLGGYAGVSCIYYHFNLFVQLCTWNKGKRTSCLKSIPRMRVIGRSPFGNHGKIFFLLCIISVCNCV</sequence>
<dbReference type="PANTHER" id="PTHR31203:SF1">
    <property type="entry name" value="BETA-KERATIN-RELATED PROTEIN-RELATED"/>
    <property type="match status" value="1"/>
</dbReference>
<name>A0A8C3XRN3_CHESE</name>
<reference evidence="3" key="2">
    <citation type="submission" date="2025-09" db="UniProtKB">
        <authorList>
            <consortium name="Ensembl"/>
        </authorList>
    </citation>
    <scope>IDENTIFICATION</scope>
</reference>
<evidence type="ECO:0000313" key="4">
    <source>
        <dbReference type="Proteomes" id="UP000694403"/>
    </source>
</evidence>
<evidence type="ECO:0000313" key="3">
    <source>
        <dbReference type="Ensembl" id="ENSCSRP00000017619.1"/>
    </source>
</evidence>
<dbReference type="PANTHER" id="PTHR31203">
    <property type="entry name" value="BETA-KERATIN-RELATED PROTEIN-RELATED"/>
    <property type="match status" value="1"/>
</dbReference>
<protein>
    <recommendedName>
        <fullName evidence="5">Keratin</fullName>
    </recommendedName>
</protein>
<evidence type="ECO:0008006" key="5">
    <source>
        <dbReference type="Google" id="ProtNLM"/>
    </source>
</evidence>
<keyword evidence="2" id="KW-0416">Keratin</keyword>
<proteinExistence type="inferred from homology"/>
<comment type="similarity">
    <text evidence="1">Belongs to the avian keratin family.</text>
</comment>
<organism evidence="3 4">
    <name type="scientific">Chelydra serpentina</name>
    <name type="common">Snapping turtle</name>
    <name type="synonym">Testudo serpentina</name>
    <dbReference type="NCBI Taxonomy" id="8475"/>
    <lineage>
        <taxon>Eukaryota</taxon>
        <taxon>Metazoa</taxon>
        <taxon>Chordata</taxon>
        <taxon>Craniata</taxon>
        <taxon>Vertebrata</taxon>
        <taxon>Euteleostomi</taxon>
        <taxon>Archelosauria</taxon>
        <taxon>Testudinata</taxon>
        <taxon>Testudines</taxon>
        <taxon>Cryptodira</taxon>
        <taxon>Durocryptodira</taxon>
        <taxon>Americhelydia</taxon>
        <taxon>Chelydroidea</taxon>
        <taxon>Chelydridae</taxon>
        <taxon>Chelydra</taxon>
    </lineage>
</organism>
<dbReference type="Proteomes" id="UP000694403">
    <property type="component" value="Unplaced"/>
</dbReference>
<dbReference type="InterPro" id="IPR003461">
    <property type="entry name" value="Keratin"/>
</dbReference>
<dbReference type="GO" id="GO:0005200">
    <property type="term" value="F:structural constituent of cytoskeleton"/>
    <property type="evidence" value="ECO:0007669"/>
    <property type="project" value="InterPro"/>
</dbReference>
<keyword evidence="4" id="KW-1185">Reference proteome</keyword>
<dbReference type="Pfam" id="PF02422">
    <property type="entry name" value="Keratin"/>
    <property type="match status" value="1"/>
</dbReference>
<reference evidence="3" key="1">
    <citation type="submission" date="2025-08" db="UniProtKB">
        <authorList>
            <consortium name="Ensembl"/>
        </authorList>
    </citation>
    <scope>IDENTIFICATION</scope>
</reference>
<accession>A0A8C3XRN3</accession>
<dbReference type="GO" id="GO:0005882">
    <property type="term" value="C:intermediate filament"/>
    <property type="evidence" value="ECO:0007669"/>
    <property type="project" value="UniProtKB-KW"/>
</dbReference>
<evidence type="ECO:0000256" key="1">
    <source>
        <dbReference type="ARBA" id="ARBA00008702"/>
    </source>
</evidence>
<dbReference type="Ensembl" id="ENSCSRT00000018439.1">
    <property type="protein sequence ID" value="ENSCSRP00000017619.1"/>
    <property type="gene ID" value="ENSCSRG00000013540.1"/>
</dbReference>